<name>A0A1H2LK30_9ACTO</name>
<dbReference type="Proteomes" id="UP000214355">
    <property type="component" value="Chromosome I"/>
</dbReference>
<accession>A0A1H2LK30</accession>
<dbReference type="OrthoDB" id="2679245at2"/>
<dbReference type="EMBL" id="LT629804">
    <property type="protein sequence ID" value="SDU80756.1"/>
    <property type="molecule type" value="Genomic_DNA"/>
</dbReference>
<dbReference type="STRING" id="131112.SAMN04489737_1303"/>
<organism evidence="1 2">
    <name type="scientific">Arcanobacterium phocae</name>
    <dbReference type="NCBI Taxonomy" id="131112"/>
    <lineage>
        <taxon>Bacteria</taxon>
        <taxon>Bacillati</taxon>
        <taxon>Actinomycetota</taxon>
        <taxon>Actinomycetes</taxon>
        <taxon>Actinomycetales</taxon>
        <taxon>Actinomycetaceae</taxon>
        <taxon>Arcanobacterium</taxon>
    </lineage>
</organism>
<keyword evidence="2" id="KW-1185">Reference proteome</keyword>
<reference evidence="2" key="1">
    <citation type="submission" date="2016-10" db="EMBL/GenBank/DDBJ databases">
        <authorList>
            <person name="Varghese N."/>
            <person name="Submissions S."/>
        </authorList>
    </citation>
    <scope>NUCLEOTIDE SEQUENCE [LARGE SCALE GENOMIC DNA]</scope>
    <source>
        <strain evidence="2">DSM 10002</strain>
    </source>
</reference>
<evidence type="ECO:0008006" key="3">
    <source>
        <dbReference type="Google" id="ProtNLM"/>
    </source>
</evidence>
<dbReference type="GeneID" id="65345036"/>
<evidence type="ECO:0000313" key="2">
    <source>
        <dbReference type="Proteomes" id="UP000214355"/>
    </source>
</evidence>
<proteinExistence type="predicted"/>
<dbReference type="RefSeq" id="WP_091281264.1">
    <property type="nucleotide sequence ID" value="NZ_JABAPK010000006.1"/>
</dbReference>
<protein>
    <recommendedName>
        <fullName evidence="3">UDP-N-acetylmuramyl pentapeptide phosphotransferase/UDP-N-acetylglucosamine-1-phosphate transferase</fullName>
    </recommendedName>
</protein>
<gene>
    <name evidence="1" type="ORF">SAMN04489737_1303</name>
</gene>
<dbReference type="AlphaFoldDB" id="A0A1H2LK30"/>
<evidence type="ECO:0000313" key="1">
    <source>
        <dbReference type="EMBL" id="SDU80756.1"/>
    </source>
</evidence>
<sequence length="271" mass="27876">MIRRVLGCAVGAASVYGVKQLTKHRIMDSWDRQSFDGTMVSLTGGLQVASGIVVGTLFTRSNKLRRASLIAGTAGAFAGYIDDHLEGAFKSQGKGFHGHLGALKSGHLTSGIAKIAIIGFGALASGLVLERPRSLRDLAAVGIDTALIAGSANLINLLDLRPGRALKVSSLLAGFLCASKEETAVPASALLGSGLAGLPSDLNGDTMLGDLGANTSGAQLGVILSRVLPLPARSAWLAGTVGLTLASEKISFSHVIESNKFLNAIDQLGRH</sequence>